<dbReference type="AlphaFoldDB" id="A0A0L6U7X0"/>
<evidence type="ECO:0000256" key="1">
    <source>
        <dbReference type="ARBA" id="ARBA00022578"/>
    </source>
</evidence>
<evidence type="ECO:0000313" key="16">
    <source>
        <dbReference type="EMBL" id="KNZ44611.1"/>
    </source>
</evidence>
<evidence type="ECO:0000256" key="5">
    <source>
        <dbReference type="ARBA" id="ARBA00022759"/>
    </source>
</evidence>
<organism evidence="16 17">
    <name type="scientific">Puccinia sorghi</name>
    <dbReference type="NCBI Taxonomy" id="27349"/>
    <lineage>
        <taxon>Eukaryota</taxon>
        <taxon>Fungi</taxon>
        <taxon>Dikarya</taxon>
        <taxon>Basidiomycota</taxon>
        <taxon>Pucciniomycotina</taxon>
        <taxon>Pucciniomycetes</taxon>
        <taxon>Pucciniales</taxon>
        <taxon>Pucciniaceae</taxon>
        <taxon>Puccinia</taxon>
    </lineage>
</organism>
<keyword evidence="2" id="KW-0548">Nucleotidyltransferase</keyword>
<dbReference type="OrthoDB" id="3243429at2759"/>
<keyword evidence="4" id="KW-0479">Metal-binding</keyword>
<keyword evidence="10" id="KW-0695">RNA-directed DNA polymerase</keyword>
<dbReference type="Gene3D" id="3.30.420.10">
    <property type="entry name" value="Ribonuclease H-like superfamily/Ribonuclease H"/>
    <property type="match status" value="1"/>
</dbReference>
<dbReference type="EMBL" id="LAVV01014603">
    <property type="protein sequence ID" value="KNZ44611.1"/>
    <property type="molecule type" value="Genomic_DNA"/>
</dbReference>
<dbReference type="GO" id="GO:0015074">
    <property type="term" value="P:DNA integration"/>
    <property type="evidence" value="ECO:0007669"/>
    <property type="project" value="UniProtKB-KW"/>
</dbReference>
<keyword evidence="7" id="KW-0460">Magnesium</keyword>
<keyword evidence="11" id="KW-0239">DNA-directed DNA polymerase</keyword>
<feature type="domain" description="Integrase catalytic" evidence="15">
    <location>
        <begin position="1"/>
        <end position="122"/>
    </location>
</feature>
<sequence>QHKYILKIVDGYTQFVTASPLTTKLEVFATLSQAIEIEAKWLGYYPSNVIRQRFSDEYTPQQNGLAERFNRTVIESLQTVILDSGLKPNLWNEVLSSCVLALNQIPTHRSKKLPYKPFKNVSIPLDFFKPNPMAVLSSQKKSKLEQRGDFGKWIGLNAELKSC</sequence>
<dbReference type="PROSITE" id="PS50994">
    <property type="entry name" value="INTEGRASE"/>
    <property type="match status" value="1"/>
</dbReference>
<evidence type="ECO:0000313" key="17">
    <source>
        <dbReference type="Proteomes" id="UP000037035"/>
    </source>
</evidence>
<keyword evidence="11" id="KW-0808">Transferase</keyword>
<accession>A0A0L6U7X0</accession>
<keyword evidence="17" id="KW-1185">Reference proteome</keyword>
<dbReference type="GO" id="GO:0046872">
    <property type="term" value="F:metal ion binding"/>
    <property type="evidence" value="ECO:0007669"/>
    <property type="project" value="UniProtKB-KW"/>
</dbReference>
<dbReference type="VEuPathDB" id="FungiDB:VP01_899g2"/>
<evidence type="ECO:0000256" key="2">
    <source>
        <dbReference type="ARBA" id="ARBA00022695"/>
    </source>
</evidence>
<dbReference type="GO" id="GO:0003723">
    <property type="term" value="F:RNA binding"/>
    <property type="evidence" value="ECO:0007669"/>
    <property type="project" value="UniProtKB-KW"/>
</dbReference>
<keyword evidence="5" id="KW-0255">Endonuclease</keyword>
<evidence type="ECO:0000256" key="9">
    <source>
        <dbReference type="ARBA" id="ARBA00022908"/>
    </source>
</evidence>
<keyword evidence="12" id="KW-0233">DNA recombination</keyword>
<keyword evidence="1" id="KW-0815">Transposition</keyword>
<evidence type="ECO:0000256" key="14">
    <source>
        <dbReference type="ARBA" id="ARBA00049244"/>
    </source>
</evidence>
<evidence type="ECO:0000256" key="3">
    <source>
        <dbReference type="ARBA" id="ARBA00022722"/>
    </source>
</evidence>
<comment type="caution">
    <text evidence="16">The sequence shown here is derived from an EMBL/GenBank/DDBJ whole genome shotgun (WGS) entry which is preliminary data.</text>
</comment>
<evidence type="ECO:0000256" key="4">
    <source>
        <dbReference type="ARBA" id="ARBA00022723"/>
    </source>
</evidence>
<dbReference type="Proteomes" id="UP000037035">
    <property type="component" value="Unassembled WGS sequence"/>
</dbReference>
<evidence type="ECO:0000259" key="15">
    <source>
        <dbReference type="PROSITE" id="PS50994"/>
    </source>
</evidence>
<evidence type="ECO:0000256" key="13">
    <source>
        <dbReference type="ARBA" id="ARBA00048173"/>
    </source>
</evidence>
<dbReference type="PANTHER" id="PTHR42648">
    <property type="entry name" value="TRANSPOSASE, PUTATIVE-RELATED"/>
    <property type="match status" value="1"/>
</dbReference>
<evidence type="ECO:0000256" key="8">
    <source>
        <dbReference type="ARBA" id="ARBA00022884"/>
    </source>
</evidence>
<dbReference type="InterPro" id="IPR012337">
    <property type="entry name" value="RNaseH-like_sf"/>
</dbReference>
<evidence type="ECO:0000256" key="7">
    <source>
        <dbReference type="ARBA" id="ARBA00022842"/>
    </source>
</evidence>
<keyword evidence="6" id="KW-0378">Hydrolase</keyword>
<reference evidence="16 17" key="1">
    <citation type="submission" date="2015-08" db="EMBL/GenBank/DDBJ databases">
        <title>Next Generation Sequencing and Analysis of the Genome of Puccinia sorghi L Schw, the Causal Agent of Maize Common Rust.</title>
        <authorList>
            <person name="Rochi L."/>
            <person name="Burguener G."/>
            <person name="Darino M."/>
            <person name="Turjanski A."/>
            <person name="Kreff E."/>
            <person name="Dieguez M.J."/>
            <person name="Sacco F."/>
        </authorList>
    </citation>
    <scope>NUCLEOTIDE SEQUENCE [LARGE SCALE GENOMIC DNA]</scope>
    <source>
        <strain evidence="16 17">RO10H11247</strain>
    </source>
</reference>
<dbReference type="InterPro" id="IPR036397">
    <property type="entry name" value="RNaseH_sf"/>
</dbReference>
<dbReference type="GO" id="GO:0005634">
    <property type="term" value="C:nucleus"/>
    <property type="evidence" value="ECO:0007669"/>
    <property type="project" value="UniProtKB-ARBA"/>
</dbReference>
<dbReference type="SUPFAM" id="SSF53098">
    <property type="entry name" value="Ribonuclease H-like"/>
    <property type="match status" value="1"/>
</dbReference>
<protein>
    <recommendedName>
        <fullName evidence="15">Integrase catalytic domain-containing protein</fullName>
    </recommendedName>
</protein>
<keyword evidence="3" id="KW-0540">Nuclease</keyword>
<keyword evidence="9" id="KW-0229">DNA integration</keyword>
<proteinExistence type="predicted"/>
<dbReference type="InterPro" id="IPR001584">
    <property type="entry name" value="Integrase_cat-core"/>
</dbReference>
<dbReference type="GO" id="GO:0032196">
    <property type="term" value="P:transposition"/>
    <property type="evidence" value="ECO:0007669"/>
    <property type="project" value="UniProtKB-KW"/>
</dbReference>
<evidence type="ECO:0000256" key="12">
    <source>
        <dbReference type="ARBA" id="ARBA00023172"/>
    </source>
</evidence>
<evidence type="ECO:0000256" key="10">
    <source>
        <dbReference type="ARBA" id="ARBA00022918"/>
    </source>
</evidence>
<dbReference type="GO" id="GO:0003964">
    <property type="term" value="F:RNA-directed DNA polymerase activity"/>
    <property type="evidence" value="ECO:0007669"/>
    <property type="project" value="UniProtKB-KW"/>
</dbReference>
<dbReference type="PANTHER" id="PTHR42648:SF11">
    <property type="entry name" value="TRANSPOSON TY4-P GAG-POL POLYPROTEIN"/>
    <property type="match status" value="1"/>
</dbReference>
<comment type="catalytic activity">
    <reaction evidence="14">
        <text>DNA(n) + a 2'-deoxyribonucleoside 5'-triphosphate = DNA(n+1) + diphosphate</text>
        <dbReference type="Rhea" id="RHEA:22508"/>
        <dbReference type="Rhea" id="RHEA-COMP:17339"/>
        <dbReference type="Rhea" id="RHEA-COMP:17340"/>
        <dbReference type="ChEBI" id="CHEBI:33019"/>
        <dbReference type="ChEBI" id="CHEBI:61560"/>
        <dbReference type="ChEBI" id="CHEBI:173112"/>
        <dbReference type="EC" id="2.7.7.7"/>
    </reaction>
</comment>
<gene>
    <name evidence="16" type="ORF">VP01_899g2</name>
</gene>
<name>A0A0L6U7X0_9BASI</name>
<keyword evidence="8" id="KW-0694">RNA-binding</keyword>
<dbReference type="GO" id="GO:0003887">
    <property type="term" value="F:DNA-directed DNA polymerase activity"/>
    <property type="evidence" value="ECO:0007669"/>
    <property type="project" value="UniProtKB-KW"/>
</dbReference>
<dbReference type="GO" id="GO:0016787">
    <property type="term" value="F:hydrolase activity"/>
    <property type="evidence" value="ECO:0007669"/>
    <property type="project" value="UniProtKB-KW"/>
</dbReference>
<comment type="catalytic activity">
    <reaction evidence="13">
        <text>DNA(n) + a 2'-deoxyribonucleoside 5'-triphosphate = DNA(n+1) + diphosphate</text>
        <dbReference type="Rhea" id="RHEA:22508"/>
        <dbReference type="Rhea" id="RHEA-COMP:17339"/>
        <dbReference type="Rhea" id="RHEA-COMP:17340"/>
        <dbReference type="ChEBI" id="CHEBI:33019"/>
        <dbReference type="ChEBI" id="CHEBI:61560"/>
        <dbReference type="ChEBI" id="CHEBI:173112"/>
        <dbReference type="EC" id="2.7.7.49"/>
    </reaction>
</comment>
<feature type="non-terminal residue" evidence="16">
    <location>
        <position position="1"/>
    </location>
</feature>
<dbReference type="InterPro" id="IPR039537">
    <property type="entry name" value="Retrotran_Ty1/copia-like"/>
</dbReference>
<dbReference type="GO" id="GO:0006310">
    <property type="term" value="P:DNA recombination"/>
    <property type="evidence" value="ECO:0007669"/>
    <property type="project" value="UniProtKB-KW"/>
</dbReference>
<evidence type="ECO:0000256" key="6">
    <source>
        <dbReference type="ARBA" id="ARBA00022801"/>
    </source>
</evidence>
<dbReference type="GO" id="GO:0004519">
    <property type="term" value="F:endonuclease activity"/>
    <property type="evidence" value="ECO:0007669"/>
    <property type="project" value="UniProtKB-KW"/>
</dbReference>
<evidence type="ECO:0000256" key="11">
    <source>
        <dbReference type="ARBA" id="ARBA00022932"/>
    </source>
</evidence>